<dbReference type="Proteomes" id="UP000799755">
    <property type="component" value="Unassembled WGS sequence"/>
</dbReference>
<reference evidence="1" key="1">
    <citation type="journal article" date="2020" name="Stud. Mycol.">
        <title>101 Dothideomycetes genomes: a test case for predicting lifestyles and emergence of pathogens.</title>
        <authorList>
            <person name="Haridas S."/>
            <person name="Albert R."/>
            <person name="Binder M."/>
            <person name="Bloem J."/>
            <person name="Labutti K."/>
            <person name="Salamov A."/>
            <person name="Andreopoulos B."/>
            <person name="Baker S."/>
            <person name="Barry K."/>
            <person name="Bills G."/>
            <person name="Bluhm B."/>
            <person name="Cannon C."/>
            <person name="Castanera R."/>
            <person name="Culley D."/>
            <person name="Daum C."/>
            <person name="Ezra D."/>
            <person name="Gonzalez J."/>
            <person name="Henrissat B."/>
            <person name="Kuo A."/>
            <person name="Liang C."/>
            <person name="Lipzen A."/>
            <person name="Lutzoni F."/>
            <person name="Magnuson J."/>
            <person name="Mondo S."/>
            <person name="Nolan M."/>
            <person name="Ohm R."/>
            <person name="Pangilinan J."/>
            <person name="Park H.-J."/>
            <person name="Ramirez L."/>
            <person name="Alfaro M."/>
            <person name="Sun H."/>
            <person name="Tritt A."/>
            <person name="Yoshinaga Y."/>
            <person name="Zwiers L.-H."/>
            <person name="Turgeon B."/>
            <person name="Goodwin S."/>
            <person name="Spatafora J."/>
            <person name="Crous P."/>
            <person name="Grigoriev I."/>
        </authorList>
    </citation>
    <scope>NUCLEOTIDE SEQUENCE</scope>
    <source>
        <strain evidence="1">ATCC 200398</strain>
    </source>
</reference>
<evidence type="ECO:0000313" key="1">
    <source>
        <dbReference type="EMBL" id="KAF2464790.1"/>
    </source>
</evidence>
<keyword evidence="2" id="KW-1185">Reference proteome</keyword>
<dbReference type="EMBL" id="MU003534">
    <property type="protein sequence ID" value="KAF2464790.1"/>
    <property type="molecule type" value="Genomic_DNA"/>
</dbReference>
<proteinExistence type="predicted"/>
<comment type="caution">
    <text evidence="1">The sequence shown here is derived from an EMBL/GenBank/DDBJ whole genome shotgun (WGS) entry which is preliminary data.</text>
</comment>
<sequence length="359" mass="40829">MPLPKMIANFHHSRAEASPARYIATPLPKPQRGHLRTAHRQLRKKPQRLRVRLIIPPIAKITKCLGEVTGVETQRQRDAWVSECHSPIRFIDLTISGDPSRVENGGRTPEGGYGHNSERSTRPSLYRRRDTIAQSNVPTPTTAMDLQAYHDEVRKTHRFRNGDGKVNPGKYGSTLEFDLGLCYTTFCTGKFCEFGLLCPYRHHPLTRQEMDWIASLWCESFARFAAAKWSTPEPAQPTVLMAAYVAKNQEHVRGLHNWRDHEHSHAKDESLMRRSARSPAPSSIQARRMYTARNIATYTQGPVLPGVENTVIRLVIGMPWIGIVARVPTIMDDLLNDTEERKSERYDLGGEQMLALEDF</sequence>
<gene>
    <name evidence="1" type="ORF">BDR25DRAFT_361327</name>
</gene>
<organism evidence="1 2">
    <name type="scientific">Lindgomyces ingoldianus</name>
    <dbReference type="NCBI Taxonomy" id="673940"/>
    <lineage>
        <taxon>Eukaryota</taxon>
        <taxon>Fungi</taxon>
        <taxon>Dikarya</taxon>
        <taxon>Ascomycota</taxon>
        <taxon>Pezizomycotina</taxon>
        <taxon>Dothideomycetes</taxon>
        <taxon>Pleosporomycetidae</taxon>
        <taxon>Pleosporales</taxon>
        <taxon>Lindgomycetaceae</taxon>
        <taxon>Lindgomyces</taxon>
    </lineage>
</organism>
<protein>
    <submittedName>
        <fullName evidence="1">Uncharacterized protein</fullName>
    </submittedName>
</protein>
<accession>A0ACB6QD56</accession>
<evidence type="ECO:0000313" key="2">
    <source>
        <dbReference type="Proteomes" id="UP000799755"/>
    </source>
</evidence>
<name>A0ACB6QD56_9PLEO</name>